<dbReference type="SUPFAM" id="SSF69118">
    <property type="entry name" value="AhpD-like"/>
    <property type="match status" value="1"/>
</dbReference>
<evidence type="ECO:0000313" key="3">
    <source>
        <dbReference type="Proteomes" id="UP000001317"/>
    </source>
</evidence>
<name>B0TRR2_SHEHH</name>
<keyword evidence="3" id="KW-1185">Reference proteome</keyword>
<evidence type="ECO:0000313" key="2">
    <source>
        <dbReference type="EMBL" id="ABZ77824.1"/>
    </source>
</evidence>
<gene>
    <name evidence="2" type="ordered locus">Shal_3277</name>
</gene>
<dbReference type="PANTHER" id="PTHR34846:SF10">
    <property type="entry name" value="CYTOPLASMIC PROTEIN"/>
    <property type="match status" value="1"/>
</dbReference>
<dbReference type="STRING" id="458817.Shal_3277"/>
<protein>
    <submittedName>
        <fullName evidence="2">Alkylhydroperoxidase like protein, AhpD family</fullName>
    </submittedName>
</protein>
<evidence type="ECO:0000259" key="1">
    <source>
        <dbReference type="Pfam" id="PF02627"/>
    </source>
</evidence>
<dbReference type="GO" id="GO:0051920">
    <property type="term" value="F:peroxiredoxin activity"/>
    <property type="evidence" value="ECO:0007669"/>
    <property type="project" value="InterPro"/>
</dbReference>
<sequence length="169" mass="18967">MTQSTNQTLSITAALESAEISSGVMNCMLKTEHYVNNCGIEHTLLELIRYRVSLINGCAYCIDMHFKESLAAGETAQRLTSLSIWREAPYYTDRERAVLNWAEALTDLPHAGVTHEQTRLVDATRGLKAYFSDKEISELTLVVIQINAWNRLAKTFDFGVGSFEVTQSK</sequence>
<dbReference type="eggNOG" id="COG2128">
    <property type="taxonomic scope" value="Bacteria"/>
</dbReference>
<dbReference type="InterPro" id="IPR003779">
    <property type="entry name" value="CMD-like"/>
</dbReference>
<dbReference type="NCBIfam" id="TIGR00778">
    <property type="entry name" value="ahpD_dom"/>
    <property type="match status" value="1"/>
</dbReference>
<feature type="domain" description="Carboxymuconolactone decarboxylase-like" evidence="1">
    <location>
        <begin position="37"/>
        <end position="104"/>
    </location>
</feature>
<dbReference type="AlphaFoldDB" id="B0TRR2"/>
<dbReference type="KEGG" id="shl:Shal_3277"/>
<organism evidence="2 3">
    <name type="scientific">Shewanella halifaxensis (strain HAW-EB4)</name>
    <dbReference type="NCBI Taxonomy" id="458817"/>
    <lineage>
        <taxon>Bacteria</taxon>
        <taxon>Pseudomonadati</taxon>
        <taxon>Pseudomonadota</taxon>
        <taxon>Gammaproteobacteria</taxon>
        <taxon>Alteromonadales</taxon>
        <taxon>Shewanellaceae</taxon>
        <taxon>Shewanella</taxon>
    </lineage>
</organism>
<dbReference type="InterPro" id="IPR029032">
    <property type="entry name" value="AhpD-like"/>
</dbReference>
<dbReference type="Pfam" id="PF02627">
    <property type="entry name" value="CMD"/>
    <property type="match status" value="1"/>
</dbReference>
<dbReference type="Gene3D" id="1.20.1290.10">
    <property type="entry name" value="AhpD-like"/>
    <property type="match status" value="1"/>
</dbReference>
<dbReference type="Proteomes" id="UP000001317">
    <property type="component" value="Chromosome"/>
</dbReference>
<dbReference type="InterPro" id="IPR004675">
    <property type="entry name" value="AhpD_core"/>
</dbReference>
<proteinExistence type="predicted"/>
<dbReference type="OrthoDB" id="9801997at2"/>
<reference evidence="2" key="1">
    <citation type="submission" date="2008-01" db="EMBL/GenBank/DDBJ databases">
        <title>Complete sequence of Shewanella halifaxensis HAW-EB4.</title>
        <authorList>
            <consortium name="US DOE Joint Genome Institute"/>
            <person name="Copeland A."/>
            <person name="Lucas S."/>
            <person name="Lapidus A."/>
            <person name="Glavina del Rio T."/>
            <person name="Dalin E."/>
            <person name="Tice H."/>
            <person name="Bruce D."/>
            <person name="Goodwin L."/>
            <person name="Pitluck S."/>
            <person name="Sims D."/>
            <person name="Brettin T."/>
            <person name="Detter J.C."/>
            <person name="Han C."/>
            <person name="Kuske C.R."/>
            <person name="Schmutz J."/>
            <person name="Larimer F."/>
            <person name="Land M."/>
            <person name="Hauser L."/>
            <person name="Kyrpides N."/>
            <person name="Kim E."/>
            <person name="Zhao J.-S."/>
            <person name="Richardson P."/>
        </authorList>
    </citation>
    <scope>NUCLEOTIDE SEQUENCE [LARGE SCALE GENOMIC DNA]</scope>
    <source>
        <strain evidence="2">HAW-EB4</strain>
    </source>
</reference>
<dbReference type="EMBL" id="CP000931">
    <property type="protein sequence ID" value="ABZ77824.1"/>
    <property type="molecule type" value="Genomic_DNA"/>
</dbReference>
<dbReference type="PANTHER" id="PTHR34846">
    <property type="entry name" value="4-CARBOXYMUCONOLACTONE DECARBOXYLASE FAMILY PROTEIN (AFU_ORTHOLOGUE AFUA_6G11590)"/>
    <property type="match status" value="1"/>
</dbReference>
<dbReference type="HOGENOM" id="CLU_082760_6_2_6"/>
<accession>B0TRR2</accession>
<dbReference type="RefSeq" id="WP_012278346.1">
    <property type="nucleotide sequence ID" value="NC_010334.1"/>
</dbReference>